<protein>
    <recommendedName>
        <fullName evidence="7">Ribonuclease VapC</fullName>
        <shortName evidence="7">RNase VapC</shortName>
        <ecNumber evidence="7">3.1.-.-</ecNumber>
    </recommendedName>
    <alternativeName>
        <fullName evidence="7">Toxin VapC</fullName>
    </alternativeName>
</protein>
<comment type="function">
    <text evidence="7">Toxic component of a toxin-antitoxin (TA) system. An RNase.</text>
</comment>
<evidence type="ECO:0000256" key="3">
    <source>
        <dbReference type="ARBA" id="ARBA00022722"/>
    </source>
</evidence>
<dbReference type="GO" id="GO:0004540">
    <property type="term" value="F:RNA nuclease activity"/>
    <property type="evidence" value="ECO:0007669"/>
    <property type="project" value="InterPro"/>
</dbReference>
<dbReference type="EMBL" id="CHKL01000423">
    <property type="protein sequence ID" value="COW75101.1"/>
    <property type="molecule type" value="Genomic_DNA"/>
</dbReference>
<dbReference type="Proteomes" id="UP000671119">
    <property type="component" value="Unassembled WGS sequence"/>
</dbReference>
<reference evidence="16" key="1">
    <citation type="submission" date="2015-03" db="EMBL/GenBank/DDBJ databases">
        <authorList>
            <person name="Murphy D."/>
        </authorList>
    </citation>
    <scope>NUCLEOTIDE SEQUENCE [LARGE SCALE GENOMIC DNA]</scope>
    <source>
        <strain evidence="16">K00500041</strain>
    </source>
</reference>
<dbReference type="Proteomes" id="UP000048948">
    <property type="component" value="Unassembled WGS sequence"/>
</dbReference>
<dbReference type="Proteomes" id="UP000300237">
    <property type="component" value="Chromosome"/>
</dbReference>
<evidence type="ECO:0000313" key="10">
    <source>
        <dbReference type="EMBL" id="CFE59619.1"/>
    </source>
</evidence>
<dbReference type="EMBL" id="COPH01000007">
    <property type="protein sequence ID" value="CLV78623.1"/>
    <property type="molecule type" value="Genomic_DNA"/>
</dbReference>
<evidence type="ECO:0000256" key="2">
    <source>
        <dbReference type="ARBA" id="ARBA00022649"/>
    </source>
</evidence>
<dbReference type="Proteomes" id="UP000045842">
    <property type="component" value="Unassembled WGS sequence"/>
</dbReference>
<dbReference type="Proteomes" id="UP000046947">
    <property type="component" value="Unassembled WGS sequence"/>
</dbReference>
<reference evidence="18 34" key="9">
    <citation type="submission" date="2021-03" db="EMBL/GenBank/DDBJ databases">
        <title>Whole Genome Sequencing of Mycobacterium tuberculosis clinical isolates from Arunachal Pradesh, India.</title>
        <authorList>
            <person name="Singh S."/>
            <person name="Mudliar S.R."/>
            <person name="Kulsum U."/>
            <person name="Rufai S.B."/>
            <person name="Singh P.K."/>
            <person name="Umpo M."/>
            <person name="Nyori M."/>
        </authorList>
    </citation>
    <scope>NUCLEOTIDE SEQUENCE [LARGE SCALE GENOMIC DNA]</scope>
    <source>
        <strain evidence="18 34">OMICS/BPL/0142/20/SP</strain>
    </source>
</reference>
<evidence type="ECO:0000313" key="20">
    <source>
        <dbReference type="EMBL" id="REQ55976.1"/>
    </source>
</evidence>
<evidence type="ECO:0000313" key="16">
    <source>
        <dbReference type="EMBL" id="COW47657.1"/>
    </source>
</evidence>
<dbReference type="SUPFAM" id="SSF88723">
    <property type="entry name" value="PIN domain-like"/>
    <property type="match status" value="1"/>
</dbReference>
<evidence type="ECO:0000256" key="6">
    <source>
        <dbReference type="ARBA" id="ARBA00022842"/>
    </source>
</evidence>
<dbReference type="InterPro" id="IPR002716">
    <property type="entry name" value="PIN_dom"/>
</dbReference>
<dbReference type="EMBL" id="CSAE01000540">
    <property type="protein sequence ID" value="COW47657.1"/>
    <property type="molecule type" value="Genomic_DNA"/>
</dbReference>
<dbReference type="HAMAP" id="MF_00265">
    <property type="entry name" value="VapC_Nob1"/>
    <property type="match status" value="1"/>
</dbReference>
<evidence type="ECO:0000313" key="26">
    <source>
        <dbReference type="Proteomes" id="UP000048289"/>
    </source>
</evidence>
<dbReference type="RefSeq" id="WP_003403218.1">
    <property type="nucleotide sequence ID" value="NZ_AP017901.1"/>
</dbReference>
<feature type="binding site" evidence="7">
    <location>
        <position position="97"/>
    </location>
    <ligand>
        <name>Mg(2+)</name>
        <dbReference type="ChEBI" id="CHEBI:18420"/>
    </ligand>
</feature>
<dbReference type="EMBL" id="LR027516">
    <property type="protein sequence ID" value="VCU48855.1"/>
    <property type="molecule type" value="Genomic_DNA"/>
</dbReference>
<evidence type="ECO:0000256" key="1">
    <source>
        <dbReference type="ARBA" id="ARBA00001946"/>
    </source>
</evidence>
<keyword evidence="2 7" id="KW-1277">Toxin-antitoxin system</keyword>
<dbReference type="EMBL" id="QTBD01000043">
    <property type="protein sequence ID" value="REQ55976.1"/>
    <property type="molecule type" value="Genomic_DNA"/>
</dbReference>
<dbReference type="EMBL" id="JAGIZI010000002">
    <property type="protein sequence ID" value="MBP0681886.1"/>
    <property type="molecule type" value="Genomic_DNA"/>
</dbReference>
<evidence type="ECO:0000313" key="23">
    <source>
        <dbReference type="Proteomes" id="UP000045842"/>
    </source>
</evidence>
<evidence type="ECO:0000313" key="21">
    <source>
        <dbReference type="EMBL" id="VCU48855.1"/>
    </source>
</evidence>
<dbReference type="STRING" id="115862.BBG46_03345"/>
<evidence type="ECO:0000313" key="15">
    <source>
        <dbReference type="EMBL" id="COV84736.1"/>
    </source>
</evidence>
<dbReference type="GeneID" id="45424579"/>
<gene>
    <name evidence="18" type="primary">vapC29</name>
    <name evidence="7" type="synonym">vapC</name>
    <name evidence="19" type="ORF">A4S10_00655</name>
    <name evidence="21" type="ORF">DKC2_0660</name>
    <name evidence="20" type="ORF">DSJ38_03500</name>
    <name evidence="11" type="ORF">ERS007657_01898</name>
    <name evidence="15" type="ORF">ERS007679_02571</name>
    <name evidence="9" type="ORF">ERS007681_02476</name>
    <name evidence="10" type="ORF">ERS007688_02807</name>
    <name evidence="16" type="ORF">ERS007703_03719</name>
    <name evidence="17" type="ORF">ERS007741_03077</name>
    <name evidence="13" type="ORF">ERS027646_02788</name>
    <name evidence="12" type="ORF">ERS027661_02706</name>
    <name evidence="14" type="ORF">ERS094118_01244</name>
    <name evidence="18" type="ORF">J8J21_01775</name>
</gene>
<evidence type="ECO:0000313" key="24">
    <source>
        <dbReference type="Proteomes" id="UP000046680"/>
    </source>
</evidence>
<dbReference type="InterPro" id="IPR022907">
    <property type="entry name" value="VapC_family"/>
</dbReference>
<dbReference type="GO" id="GO:0000287">
    <property type="term" value="F:magnesium ion binding"/>
    <property type="evidence" value="ECO:0007669"/>
    <property type="project" value="UniProtKB-UniRule"/>
</dbReference>
<evidence type="ECO:0000313" key="27">
    <source>
        <dbReference type="Proteomes" id="UP000048600"/>
    </source>
</evidence>
<dbReference type="Gene3D" id="3.40.50.1010">
    <property type="entry name" value="5'-nuclease"/>
    <property type="match status" value="1"/>
</dbReference>
<comment type="similarity">
    <text evidence="7">Belongs to the PINc/VapC protein family.</text>
</comment>
<evidence type="ECO:0000313" key="32">
    <source>
        <dbReference type="Proteomes" id="UP000256381"/>
    </source>
</evidence>
<dbReference type="Proteomes" id="UP000050139">
    <property type="component" value="Unassembled WGS sequence"/>
</dbReference>
<reference evidence="19 31" key="6">
    <citation type="submission" date="2017-02" db="EMBL/GenBank/DDBJ databases">
        <title>Protein polymorphisms may explain contrasting epidemiological fitness of two variants of a multidrug-resistant Mycobacterium tuberculosis strain.</title>
        <authorList>
            <person name="Bigi M.M."/>
            <person name="Lopez B."/>
            <person name="Blanco F.C."/>
            <person name="Sasiain M.C."/>
            <person name="De La Barrera S."/>
            <person name="Ritacco V."/>
            <person name="Bigi F."/>
            <person name="Soria M.A."/>
        </authorList>
    </citation>
    <scope>NUCLEOTIDE SEQUENCE [LARGE SCALE GENOMIC DNA]</scope>
    <source>
        <strain evidence="19 31">6548</strain>
    </source>
</reference>
<sequence length="133" mass="13970">MTVLLDANVLIALVVAEHVHHDAAADWLMASDTGFATCPMTQGSLVRFLVRSGQSAAAARDVVSAVQCTSRHEFWPDALSFAGVEVAGVVGHRQVTDAYLAQLARSHDGQLATLDSGLAHLHGDVAVLIPTTT</sequence>
<comment type="cofactor">
    <cofactor evidence="1 7">
        <name>Mg(2+)</name>
        <dbReference type="ChEBI" id="CHEBI:18420"/>
    </cofactor>
</comment>
<dbReference type="EC" id="3.1.-.-" evidence="7"/>
<evidence type="ECO:0000313" key="13">
    <source>
        <dbReference type="EMBL" id="CKS98612.1"/>
    </source>
</evidence>
<dbReference type="GO" id="GO:0045926">
    <property type="term" value="P:negative regulation of growth"/>
    <property type="evidence" value="ECO:0007669"/>
    <property type="project" value="UniProtKB-ARBA"/>
</dbReference>
<evidence type="ECO:0000256" key="4">
    <source>
        <dbReference type="ARBA" id="ARBA00022723"/>
    </source>
</evidence>
<evidence type="ECO:0000313" key="25">
    <source>
        <dbReference type="Proteomes" id="UP000046947"/>
    </source>
</evidence>
<dbReference type="EMBL" id="CNFU01000607">
    <property type="protein sequence ID" value="CKS18061.1"/>
    <property type="molecule type" value="Genomic_DNA"/>
</dbReference>
<dbReference type="EMBL" id="CFOH01000515">
    <property type="protein sequence ID" value="CFE59619.1"/>
    <property type="molecule type" value="Genomic_DNA"/>
</dbReference>
<evidence type="ECO:0000313" key="18">
    <source>
        <dbReference type="EMBL" id="MBP0681886.1"/>
    </source>
</evidence>
<proteinExistence type="inferred from homology"/>
<accession>A0A045J362</accession>
<dbReference type="Proteomes" id="UP000046680">
    <property type="component" value="Unassembled WGS sequence"/>
</dbReference>
<dbReference type="InterPro" id="IPR029060">
    <property type="entry name" value="PIN-like_dom_sf"/>
</dbReference>
<evidence type="ECO:0000313" key="14">
    <source>
        <dbReference type="EMBL" id="CLV78623.1"/>
    </source>
</evidence>
<dbReference type="Proteomes" id="UP000048600">
    <property type="component" value="Unassembled WGS sequence"/>
</dbReference>
<dbReference type="Proteomes" id="UP000189452">
    <property type="component" value="Chromosome"/>
</dbReference>
<evidence type="ECO:0000313" key="17">
    <source>
        <dbReference type="EMBL" id="COW75101.1"/>
    </source>
</evidence>
<dbReference type="GO" id="GO:0090729">
    <property type="term" value="F:toxin activity"/>
    <property type="evidence" value="ECO:0007669"/>
    <property type="project" value="UniProtKB-KW"/>
</dbReference>
<organism evidence="19 31">
    <name type="scientific">Mycobacterium tuberculosis</name>
    <dbReference type="NCBI Taxonomy" id="1773"/>
    <lineage>
        <taxon>Bacteria</taxon>
        <taxon>Bacillati</taxon>
        <taxon>Actinomycetota</taxon>
        <taxon>Actinomycetes</taxon>
        <taxon>Mycobacteriales</taxon>
        <taxon>Mycobacteriaceae</taxon>
        <taxon>Mycobacterium</taxon>
        <taxon>Mycobacterium tuberculosis complex</taxon>
    </lineage>
</organism>
<evidence type="ECO:0000313" key="30">
    <source>
        <dbReference type="Proteomes" id="UP000050139"/>
    </source>
</evidence>
<evidence type="ECO:0000256" key="5">
    <source>
        <dbReference type="ARBA" id="ARBA00022801"/>
    </source>
</evidence>
<evidence type="ECO:0000313" key="22">
    <source>
        <dbReference type="Proteomes" id="UP000038802"/>
    </source>
</evidence>
<reference evidence="14 30" key="2">
    <citation type="submission" date="2015-03" db="EMBL/GenBank/DDBJ databases">
        <authorList>
            <consortium name="Pathogen Informatics"/>
            <person name="Murphy D."/>
        </authorList>
    </citation>
    <scope>NUCLEOTIDE SEQUENCE [LARGE SCALE GENOMIC DNA]</scope>
    <source>
        <strain evidence="14 30">0268S</strain>
    </source>
</reference>
<dbReference type="EMBL" id="LWDQ01000001">
    <property type="protein sequence ID" value="OMH58505.1"/>
    <property type="molecule type" value="Genomic_DNA"/>
</dbReference>
<feature type="binding site" evidence="7">
    <location>
        <position position="6"/>
    </location>
    <ligand>
        <name>Mg(2+)</name>
        <dbReference type="ChEBI" id="CHEBI:18420"/>
    </ligand>
</feature>
<evidence type="ECO:0000259" key="8">
    <source>
        <dbReference type="Pfam" id="PF01850"/>
    </source>
</evidence>
<keyword evidence="7" id="KW-0800">Toxin</keyword>
<reference evidence="22 23" key="3">
    <citation type="submission" date="2015-03" db="EMBL/GenBank/DDBJ databases">
        <authorList>
            <consortium name="Pathogen Informatics"/>
        </authorList>
    </citation>
    <scope>NUCLEOTIDE SEQUENCE [LARGE SCALE GENOMIC DNA]</scope>
    <source>
        <strain evidence="13 28">Bir 172</strain>
        <strain evidence="12 29">Bir 187</strain>
        <strain evidence="11 24">C09601061</strain>
        <strain evidence="15 23">G09801536</strain>
        <strain evidence="9 26">G09901357</strain>
        <strain evidence="10 25">H09601792</strain>
        <strain evidence="22">K00500041</strain>
        <strain evidence="17 27">P00601463</strain>
    </source>
</reference>
<dbReference type="GO" id="GO:0016788">
    <property type="term" value="F:hydrolase activity, acting on ester bonds"/>
    <property type="evidence" value="ECO:0007669"/>
    <property type="project" value="InterPro"/>
</dbReference>
<keyword evidence="6 7" id="KW-0460">Magnesium</keyword>
<dbReference type="Proteomes" id="UP000256381">
    <property type="component" value="Unassembled WGS sequence"/>
</dbReference>
<dbReference type="Pfam" id="PF01850">
    <property type="entry name" value="PIN"/>
    <property type="match status" value="1"/>
</dbReference>
<dbReference type="EMBL" id="CSAD01000365">
    <property type="protein sequence ID" value="COV84736.1"/>
    <property type="molecule type" value="Genomic_DNA"/>
</dbReference>
<evidence type="ECO:0000313" key="28">
    <source>
        <dbReference type="Proteomes" id="UP000048948"/>
    </source>
</evidence>
<dbReference type="AlphaFoldDB" id="A0A045J362"/>
<dbReference type="Proteomes" id="UP000048289">
    <property type="component" value="Unassembled WGS sequence"/>
</dbReference>
<evidence type="ECO:0000313" key="9">
    <source>
        <dbReference type="EMBL" id="CFE40348.1"/>
    </source>
</evidence>
<name>A0A045J362_MYCTX</name>
<evidence type="ECO:0000313" key="34">
    <source>
        <dbReference type="Proteomes" id="UP000671119"/>
    </source>
</evidence>
<dbReference type="InterPro" id="IPR006226">
    <property type="entry name" value="Mtu_PIN"/>
</dbReference>
<dbReference type="Proteomes" id="UP000038802">
    <property type="component" value="Unassembled WGS sequence"/>
</dbReference>
<evidence type="ECO:0000313" key="33">
    <source>
        <dbReference type="Proteomes" id="UP000300237"/>
    </source>
</evidence>
<dbReference type="EMBL" id="CFOE01000329">
    <property type="protein sequence ID" value="CFE40348.1"/>
    <property type="molecule type" value="Genomic_DNA"/>
</dbReference>
<reference evidence="20 32" key="5">
    <citation type="journal article" date="2017" name="N. Engl. J. Med.">
        <title>Transmission of Extensively Drug-Resistant Tuberculosis in South Africa.</title>
        <authorList>
            <person name="Shah N.S."/>
            <person name="Auld S.C."/>
            <person name="Brust J.C."/>
            <person name="Mathema B."/>
            <person name="Ismail N."/>
            <person name="Moodley P."/>
            <person name="Mlisana K."/>
            <person name="Allana S."/>
            <person name="Campbell A."/>
            <person name="Mthiyane T."/>
            <person name="Morris N."/>
            <person name="Mpangase P."/>
            <person name="van der Meulen H."/>
            <person name="Omar S.V."/>
            <person name="Brown T.S."/>
            <person name="Narechania A."/>
            <person name="Shaskina E."/>
            <person name="Kapwata T."/>
            <person name="Kreiswirth B."/>
            <person name="Gandhi N.R."/>
        </authorList>
    </citation>
    <scope>NUCLEOTIDE SEQUENCE [LARGE SCALE GENOMIC DNA]</scope>
    <source>
        <strain evidence="20 32">32301_S10</strain>
    </source>
</reference>
<reference evidence="19 31" key="4">
    <citation type="submission" date="2016-04" db="EMBL/GenBank/DDBJ databases">
        <authorList>
            <person name="Bigi M."/>
            <person name="Bigi F."/>
            <person name="Soria M.A."/>
        </authorList>
    </citation>
    <scope>NUCLEOTIDE SEQUENCE [LARGE SCALE GENOMIC DNA]</scope>
    <source>
        <strain evidence="19 31">6548</strain>
    </source>
</reference>
<keyword evidence="3 7" id="KW-0540">Nuclease</keyword>
<dbReference type="EMBL" id="CGCX01000655">
    <property type="protein sequence ID" value="CFR81025.1"/>
    <property type="molecule type" value="Genomic_DNA"/>
</dbReference>
<dbReference type="SMR" id="A0A045J362"/>
<keyword evidence="5 7" id="KW-0378">Hydrolase</keyword>
<evidence type="ECO:0000313" key="11">
    <source>
        <dbReference type="EMBL" id="CFR81025.1"/>
    </source>
</evidence>
<dbReference type="PATRIC" id="fig|1773.206.peg.2874"/>
<evidence type="ECO:0000256" key="7">
    <source>
        <dbReference type="HAMAP-Rule" id="MF_00265"/>
    </source>
</evidence>
<reference evidence="20" key="7">
    <citation type="submission" date="2018-07" db="EMBL/GenBank/DDBJ databases">
        <authorList>
            <person name="Shah S."/>
            <person name="Brown T."/>
            <person name="Auld S."/>
            <person name="Bratton K."/>
            <person name="Narechania A."/>
            <person name="Mathema B."/>
            <person name="Gandhi N."/>
        </authorList>
    </citation>
    <scope>NUCLEOTIDE SEQUENCE</scope>
    <source>
        <strain evidence="20">32301_S10</strain>
    </source>
</reference>
<dbReference type="Proteomes" id="UP000049023">
    <property type="component" value="Unassembled WGS sequence"/>
</dbReference>
<dbReference type="OMA" id="ATRHEFW"/>
<dbReference type="EMBL" id="CNGE01000560">
    <property type="protein sequence ID" value="CKS98612.1"/>
    <property type="molecule type" value="Genomic_DNA"/>
</dbReference>
<feature type="domain" description="PIN" evidence="8">
    <location>
        <begin position="3"/>
        <end position="121"/>
    </location>
</feature>
<evidence type="ECO:0000313" key="12">
    <source>
        <dbReference type="EMBL" id="CKS18061.1"/>
    </source>
</evidence>
<keyword evidence="4 7" id="KW-0479">Metal-binding</keyword>
<evidence type="ECO:0000313" key="29">
    <source>
        <dbReference type="Proteomes" id="UP000049023"/>
    </source>
</evidence>
<evidence type="ECO:0000313" key="19">
    <source>
        <dbReference type="EMBL" id="OMH58505.1"/>
    </source>
</evidence>
<evidence type="ECO:0000313" key="31">
    <source>
        <dbReference type="Proteomes" id="UP000189452"/>
    </source>
</evidence>
<dbReference type="NCBIfam" id="TIGR00028">
    <property type="entry name" value="Mtu_PIN_fam"/>
    <property type="match status" value="1"/>
</dbReference>
<reference evidence="21 33" key="8">
    <citation type="submission" date="2018-08" db="EMBL/GenBank/DDBJ databases">
        <authorList>
            <person name="Fokvardsen B D."/>
            <person name="Norman A."/>
        </authorList>
    </citation>
    <scope>NUCLEOTIDE SEQUENCE [LARGE SCALE GENOMIC DNA]</scope>
    <source>
        <strain evidence="21 33">DKC2</strain>
    </source>
</reference>